<dbReference type="Proteomes" id="UP000529795">
    <property type="component" value="Unassembled WGS sequence"/>
</dbReference>
<evidence type="ECO:0000256" key="1">
    <source>
        <dbReference type="SAM" id="Phobius"/>
    </source>
</evidence>
<dbReference type="AlphaFoldDB" id="A0A840FFN0"/>
<keyword evidence="3" id="KW-1185">Reference proteome</keyword>
<dbReference type="EMBL" id="JACIEV010000006">
    <property type="protein sequence ID" value="MBB4154447.1"/>
    <property type="molecule type" value="Genomic_DNA"/>
</dbReference>
<sequence length="620" mass="65771">MVLATFLLTMPQPIMPGMGLDNGWILAAEYAARHGAQFGHDFVFTYGPLAVLSTHLFDSATYGWVMAADLLLMGLWLAPLILSRRPVVIAAYGVALLLAPYGPDARLTGALFAAVVVALARPGYWIAAVAAFFAPLALAKYSFALAALPLLILVDLYYFAVLHRLPVALLSFLAMLAISLLLTGQAASGWLSGAAAVGQVIGGYSAAMSIEPGIASYGAMAAILVTLLLVFAMTGWTLAKRRLDARGLFGLGALAWTSFIAFKMGYVRADAHTVITWSAVALLLPALAADLDSRRRLGRPEAARLIGLCVLTALGTMLFAIKFDAIDPPKVALTKRVSVWTAAPSRSLVLFTPNGWQSFADQRAAALRSLARRFPAAVTGSVDVIPYDIAPVIASGLDYRPRPVLQSYSSYTAPLQRNDALFFATPTRAPQTLLLAIGTDIDHRLPTLATGPSLPVIAAGYDIVGRHPLGLVLRRRTTPRGAVTAAAGSADFATNTWVNLPPHRSDQMVLAAIDLDRTLVARLGSLAVREPIVFIELRFADGRSAHYRFISGMAQVGTVLSPMSRSALLADLDAAEGTLLPGTRPAAAGDVAAFRIVADGVTRIAYPRGRATFSTVSLAQ</sequence>
<gene>
    <name evidence="2" type="ORF">GGQ80_002360</name>
</gene>
<feature type="transmembrane region" description="Helical" evidence="1">
    <location>
        <begin position="274"/>
        <end position="291"/>
    </location>
</feature>
<keyword evidence="1" id="KW-0812">Transmembrane</keyword>
<dbReference type="RefSeq" id="WP_183984972.1">
    <property type="nucleotide sequence ID" value="NZ_JACIEV010000006.1"/>
</dbReference>
<name>A0A840FFN0_9SPHN</name>
<evidence type="ECO:0000313" key="2">
    <source>
        <dbReference type="EMBL" id="MBB4154447.1"/>
    </source>
</evidence>
<feature type="transmembrane region" description="Helical" evidence="1">
    <location>
        <begin position="165"/>
        <end position="183"/>
    </location>
</feature>
<feature type="transmembrane region" description="Helical" evidence="1">
    <location>
        <begin position="248"/>
        <end position="268"/>
    </location>
</feature>
<feature type="transmembrane region" description="Helical" evidence="1">
    <location>
        <begin position="303"/>
        <end position="321"/>
    </location>
</feature>
<comment type="caution">
    <text evidence="2">The sequence shown here is derived from an EMBL/GenBank/DDBJ whole genome shotgun (WGS) entry which is preliminary data.</text>
</comment>
<feature type="transmembrane region" description="Helical" evidence="1">
    <location>
        <begin position="214"/>
        <end position="236"/>
    </location>
</feature>
<proteinExistence type="predicted"/>
<reference evidence="2 3" key="1">
    <citation type="submission" date="2020-08" db="EMBL/GenBank/DDBJ databases">
        <title>Genomic Encyclopedia of Type Strains, Phase IV (KMG-IV): sequencing the most valuable type-strain genomes for metagenomic binning, comparative biology and taxonomic classification.</title>
        <authorList>
            <person name="Goeker M."/>
        </authorList>
    </citation>
    <scope>NUCLEOTIDE SEQUENCE [LARGE SCALE GENOMIC DNA]</scope>
    <source>
        <strain evidence="2 3">YC6723</strain>
    </source>
</reference>
<feature type="transmembrane region" description="Helical" evidence="1">
    <location>
        <begin position="141"/>
        <end position="159"/>
    </location>
</feature>
<accession>A0A840FFN0</accession>
<keyword evidence="1" id="KW-1133">Transmembrane helix</keyword>
<evidence type="ECO:0000313" key="3">
    <source>
        <dbReference type="Proteomes" id="UP000529795"/>
    </source>
</evidence>
<organism evidence="2 3">
    <name type="scientific">Sphingomonas jinjuensis</name>
    <dbReference type="NCBI Taxonomy" id="535907"/>
    <lineage>
        <taxon>Bacteria</taxon>
        <taxon>Pseudomonadati</taxon>
        <taxon>Pseudomonadota</taxon>
        <taxon>Alphaproteobacteria</taxon>
        <taxon>Sphingomonadales</taxon>
        <taxon>Sphingomonadaceae</taxon>
        <taxon>Sphingomonas</taxon>
    </lineage>
</organism>
<feature type="transmembrane region" description="Helical" evidence="1">
    <location>
        <begin position="109"/>
        <end position="134"/>
    </location>
</feature>
<protein>
    <submittedName>
        <fullName evidence="2">Uncharacterized protein</fullName>
    </submittedName>
</protein>
<keyword evidence="1" id="KW-0472">Membrane</keyword>
<feature type="transmembrane region" description="Helical" evidence="1">
    <location>
        <begin position="62"/>
        <end position="82"/>
    </location>
</feature>